<evidence type="ECO:0000313" key="2">
    <source>
        <dbReference type="Proteomes" id="UP000823616"/>
    </source>
</evidence>
<reference evidence="1" key="1">
    <citation type="submission" date="2020-10" db="EMBL/GenBank/DDBJ databases">
        <authorList>
            <person name="Gilroy R."/>
        </authorList>
    </citation>
    <scope>NUCLEOTIDE SEQUENCE</scope>
    <source>
        <strain evidence="1">B3-4054</strain>
    </source>
</reference>
<protein>
    <recommendedName>
        <fullName evidence="3">GerMN domain-containing protein</fullName>
    </recommendedName>
</protein>
<reference evidence="1" key="2">
    <citation type="journal article" date="2021" name="PeerJ">
        <title>Extensive microbial diversity within the chicken gut microbiome revealed by metagenomics and culture.</title>
        <authorList>
            <person name="Gilroy R."/>
            <person name="Ravi A."/>
            <person name="Getino M."/>
            <person name="Pursley I."/>
            <person name="Horton D.L."/>
            <person name="Alikhan N.F."/>
            <person name="Baker D."/>
            <person name="Gharbi K."/>
            <person name="Hall N."/>
            <person name="Watson M."/>
            <person name="Adriaenssens E.M."/>
            <person name="Foster-Nyarko E."/>
            <person name="Jarju S."/>
            <person name="Secka A."/>
            <person name="Antonio M."/>
            <person name="Oren A."/>
            <person name="Chaudhuri R.R."/>
            <person name="La Ragione R."/>
            <person name="Hildebrand F."/>
            <person name="Pallen M.J."/>
        </authorList>
    </citation>
    <scope>NUCLEOTIDE SEQUENCE</scope>
    <source>
        <strain evidence="1">B3-4054</strain>
    </source>
</reference>
<feature type="non-terminal residue" evidence="1">
    <location>
        <position position="1"/>
    </location>
</feature>
<name>A0A9D9HGA7_9SPIR</name>
<gene>
    <name evidence="1" type="ORF">IAA96_01405</name>
</gene>
<proteinExistence type="predicted"/>
<dbReference type="AlphaFoldDB" id="A0A9D9HGA7"/>
<accession>A0A9D9HGA7</accession>
<dbReference type="Proteomes" id="UP000823616">
    <property type="component" value="Unassembled WGS sequence"/>
</dbReference>
<evidence type="ECO:0008006" key="3">
    <source>
        <dbReference type="Google" id="ProtNLM"/>
    </source>
</evidence>
<evidence type="ECO:0000313" key="1">
    <source>
        <dbReference type="EMBL" id="MBO8449744.1"/>
    </source>
</evidence>
<organism evidence="1 2">
    <name type="scientific">Candidatus Avitreponema avistercoris</name>
    <dbReference type="NCBI Taxonomy" id="2840705"/>
    <lineage>
        <taxon>Bacteria</taxon>
        <taxon>Pseudomonadati</taxon>
        <taxon>Spirochaetota</taxon>
        <taxon>Spirochaetia</taxon>
        <taxon>Spirochaetales</taxon>
        <taxon>Candidatus Avitreponema</taxon>
    </lineage>
</organism>
<sequence>VRRVFLFPYAAASAADASSFASPALRAEIRRLDAPAAETEAAAAFLEEYLLGSAEPGRLPPFPQPCFLKRCFVRGGKAFVDLSPSVPETTLTDPFFAARCELLKKNICTNFKNIDTIILYFDGIEVYGEKR</sequence>
<dbReference type="EMBL" id="JADIMS010000023">
    <property type="protein sequence ID" value="MBO8449744.1"/>
    <property type="molecule type" value="Genomic_DNA"/>
</dbReference>
<comment type="caution">
    <text evidence="1">The sequence shown here is derived from an EMBL/GenBank/DDBJ whole genome shotgun (WGS) entry which is preliminary data.</text>
</comment>